<evidence type="ECO:0008006" key="3">
    <source>
        <dbReference type="Google" id="ProtNLM"/>
    </source>
</evidence>
<dbReference type="SUPFAM" id="SSF53474">
    <property type="entry name" value="alpha/beta-Hydrolases"/>
    <property type="match status" value="1"/>
</dbReference>
<proteinExistence type="predicted"/>
<dbReference type="RefSeq" id="XP_066083314.1">
    <property type="nucleotide sequence ID" value="XM_066227217.1"/>
</dbReference>
<dbReference type="EMBL" id="CP144089">
    <property type="protein sequence ID" value="WWD05347.1"/>
    <property type="molecule type" value="Genomic_DNA"/>
</dbReference>
<protein>
    <recommendedName>
        <fullName evidence="3">Alpha/beta hydrolase fold-3 domain-containing protein</fullName>
    </recommendedName>
</protein>
<organism evidence="1 2">
    <name type="scientific">Kwoniella europaea PYCC6329</name>
    <dbReference type="NCBI Taxonomy" id="1423913"/>
    <lineage>
        <taxon>Eukaryota</taxon>
        <taxon>Fungi</taxon>
        <taxon>Dikarya</taxon>
        <taxon>Basidiomycota</taxon>
        <taxon>Agaricomycotina</taxon>
        <taxon>Tremellomycetes</taxon>
        <taxon>Tremellales</taxon>
        <taxon>Cryptococcaceae</taxon>
        <taxon>Kwoniella</taxon>
    </lineage>
</organism>
<evidence type="ECO:0000313" key="1">
    <source>
        <dbReference type="EMBL" id="WWD05347.1"/>
    </source>
</evidence>
<dbReference type="Gene3D" id="3.40.50.1820">
    <property type="entry name" value="alpha/beta hydrolase"/>
    <property type="match status" value="1"/>
</dbReference>
<reference evidence="1 2" key="1">
    <citation type="submission" date="2024-01" db="EMBL/GenBank/DDBJ databases">
        <title>Comparative genomics of Cryptococcus and Kwoniella reveals pathogenesis evolution and contrasting modes of karyotype evolution via chromosome fusion or intercentromeric recombination.</title>
        <authorList>
            <person name="Coelho M.A."/>
            <person name="David-Palma M."/>
            <person name="Shea T."/>
            <person name="Bowers K."/>
            <person name="McGinley-Smith S."/>
            <person name="Mohammad A.W."/>
            <person name="Gnirke A."/>
            <person name="Yurkov A.M."/>
            <person name="Nowrousian M."/>
            <person name="Sun S."/>
            <person name="Cuomo C.A."/>
            <person name="Heitman J."/>
        </authorList>
    </citation>
    <scope>NUCLEOTIDE SEQUENCE [LARGE SCALE GENOMIC DNA]</scope>
    <source>
        <strain evidence="1 2">PYCC6329</strain>
    </source>
</reference>
<dbReference type="KEGG" id="ker:91102224"/>
<sequence length="167" mass="17653">MADIAACIAYLRSSTFLGKTNNSVDQNKIIVSGGSAGGWLALFLGSGIGFEACSLTPPEPPLAVVPLYPITDICAPFFNTKQSPVSYFGRMIEHSEVTEYMNPSAPATSESALESTRSKCYPYMVQEAIEAKLLLEGTGIPPEAFSIASAIASGEAKLPPMFIVHGT</sequence>
<dbReference type="GeneID" id="91102224"/>
<dbReference type="AlphaFoldDB" id="A0AAX4KHZ2"/>
<dbReference type="InterPro" id="IPR029058">
    <property type="entry name" value="AB_hydrolase_fold"/>
</dbReference>
<evidence type="ECO:0000313" key="2">
    <source>
        <dbReference type="Proteomes" id="UP001358614"/>
    </source>
</evidence>
<name>A0AAX4KHZ2_9TREE</name>
<accession>A0AAX4KHZ2</accession>
<gene>
    <name evidence="1" type="ORF">V865_003420</name>
</gene>
<dbReference type="Proteomes" id="UP001358614">
    <property type="component" value="Chromosome 1"/>
</dbReference>
<keyword evidence="2" id="KW-1185">Reference proteome</keyword>